<organism evidence="11 12">
    <name type="scientific">Fluctibacter corallii</name>
    <dbReference type="NCBI Taxonomy" id="2984329"/>
    <lineage>
        <taxon>Bacteria</taxon>
        <taxon>Pseudomonadati</taxon>
        <taxon>Pseudomonadota</taxon>
        <taxon>Gammaproteobacteria</taxon>
        <taxon>Alteromonadales</taxon>
        <taxon>Alteromonadaceae</taxon>
        <taxon>Fluctibacter</taxon>
    </lineage>
</organism>
<feature type="transmembrane region" description="Helical" evidence="9">
    <location>
        <begin position="28"/>
        <end position="50"/>
    </location>
</feature>
<dbReference type="InterPro" id="IPR025966">
    <property type="entry name" value="OppC_N"/>
</dbReference>
<proteinExistence type="inferred from homology"/>
<dbReference type="Pfam" id="PF12911">
    <property type="entry name" value="OppC_N"/>
    <property type="match status" value="1"/>
</dbReference>
<gene>
    <name evidence="11" type="ORF">OE749_00420</name>
</gene>
<evidence type="ECO:0000256" key="4">
    <source>
        <dbReference type="ARBA" id="ARBA00022519"/>
    </source>
</evidence>
<dbReference type="CDD" id="cd06261">
    <property type="entry name" value="TM_PBP2"/>
    <property type="match status" value="1"/>
</dbReference>
<comment type="similarity">
    <text evidence="8">Belongs to the binding-protein-dependent transport system permease family. OppBC subfamily.</text>
</comment>
<keyword evidence="6 9" id="KW-1133">Transmembrane helix</keyword>
<keyword evidence="12" id="KW-1185">Reference proteome</keyword>
<evidence type="ECO:0000256" key="5">
    <source>
        <dbReference type="ARBA" id="ARBA00022692"/>
    </source>
</evidence>
<dbReference type="Pfam" id="PF00528">
    <property type="entry name" value="BPD_transp_1"/>
    <property type="match status" value="1"/>
</dbReference>
<evidence type="ECO:0000256" key="8">
    <source>
        <dbReference type="ARBA" id="ARBA00024202"/>
    </source>
</evidence>
<evidence type="ECO:0000256" key="1">
    <source>
        <dbReference type="ARBA" id="ARBA00004429"/>
    </source>
</evidence>
<dbReference type="RefSeq" id="WP_263710362.1">
    <property type="nucleotide sequence ID" value="NZ_JAOWKX010000001.1"/>
</dbReference>
<dbReference type="PROSITE" id="PS50928">
    <property type="entry name" value="ABC_TM1"/>
    <property type="match status" value="1"/>
</dbReference>
<protein>
    <submittedName>
        <fullName evidence="11">ABC transporter permease subunit</fullName>
    </submittedName>
</protein>
<evidence type="ECO:0000256" key="3">
    <source>
        <dbReference type="ARBA" id="ARBA00022475"/>
    </source>
</evidence>
<keyword evidence="7 9" id="KW-0472">Membrane</keyword>
<keyword evidence="2 9" id="KW-0813">Transport</keyword>
<dbReference type="Proteomes" id="UP001652504">
    <property type="component" value="Unassembled WGS sequence"/>
</dbReference>
<keyword evidence="4" id="KW-0997">Cell inner membrane</keyword>
<dbReference type="PANTHER" id="PTHR43386">
    <property type="entry name" value="OLIGOPEPTIDE TRANSPORT SYSTEM PERMEASE PROTEIN APPC"/>
    <property type="match status" value="1"/>
</dbReference>
<name>A0ABT3A3A2_9ALTE</name>
<comment type="caution">
    <text evidence="11">The sequence shown here is derived from an EMBL/GenBank/DDBJ whole genome shotgun (WGS) entry which is preliminary data.</text>
</comment>
<dbReference type="InterPro" id="IPR050366">
    <property type="entry name" value="BP-dependent_transpt_permease"/>
</dbReference>
<reference evidence="11 12" key="1">
    <citation type="submission" date="2022-10" db="EMBL/GenBank/DDBJ databases">
        <title>Aestuariibacter sp. AA17 isolated from Montipora capitata coral fragment.</title>
        <authorList>
            <person name="Emsley S.A."/>
            <person name="Pfannmuller K.M."/>
            <person name="Loughran R.M."/>
            <person name="Shlafstein M."/>
            <person name="Papke E."/>
            <person name="Saw J.H."/>
            <person name="Ushijima B."/>
            <person name="Videau P."/>
        </authorList>
    </citation>
    <scope>NUCLEOTIDE SEQUENCE [LARGE SCALE GENOMIC DNA]</scope>
    <source>
        <strain evidence="11 12">AA17</strain>
    </source>
</reference>
<dbReference type="EMBL" id="JAOWKX010000001">
    <property type="protein sequence ID" value="MCV2883158.1"/>
    <property type="molecule type" value="Genomic_DNA"/>
</dbReference>
<feature type="transmembrane region" description="Helical" evidence="9">
    <location>
        <begin position="259"/>
        <end position="284"/>
    </location>
</feature>
<evidence type="ECO:0000313" key="12">
    <source>
        <dbReference type="Proteomes" id="UP001652504"/>
    </source>
</evidence>
<dbReference type="InterPro" id="IPR035906">
    <property type="entry name" value="MetI-like_sf"/>
</dbReference>
<feature type="domain" description="ABC transmembrane type-1" evidence="10">
    <location>
        <begin position="95"/>
        <end position="284"/>
    </location>
</feature>
<sequence>MARFNLYQEEFHPSPLKRTWIEFRQSHAALFGLWLFLFFILLMVLGPLLAPYDPLTQDINALLLPPAWDANGGINHLFGTDSLGRDLLSRLIYGCRVTLGISILLVFVAMLVGVAMGALAGMTKGVRSSIINHLLDSIMVIPTLLIAIIIVAILGTGLVNSMWAITLALIPQFVHTTRDFVRDELQKDYVMASRLDGAGKIYLFFNAVLPNMIEMLVVQGTMALSVAILDISALGFLNLGAQPPSPELGTMLSEGLKVAYISPLSIALPGCAIFLMVLSVNLVGDGLRSALRNRFKH</sequence>
<keyword evidence="3" id="KW-1003">Cell membrane</keyword>
<dbReference type="Gene3D" id="1.10.3720.10">
    <property type="entry name" value="MetI-like"/>
    <property type="match status" value="1"/>
</dbReference>
<evidence type="ECO:0000256" key="7">
    <source>
        <dbReference type="ARBA" id="ARBA00023136"/>
    </source>
</evidence>
<evidence type="ECO:0000256" key="6">
    <source>
        <dbReference type="ARBA" id="ARBA00022989"/>
    </source>
</evidence>
<evidence type="ECO:0000259" key="10">
    <source>
        <dbReference type="PROSITE" id="PS50928"/>
    </source>
</evidence>
<feature type="transmembrane region" description="Helical" evidence="9">
    <location>
        <begin position="134"/>
        <end position="155"/>
    </location>
</feature>
<dbReference type="SUPFAM" id="SSF161098">
    <property type="entry name" value="MetI-like"/>
    <property type="match status" value="1"/>
</dbReference>
<keyword evidence="5 9" id="KW-0812">Transmembrane</keyword>
<evidence type="ECO:0000313" key="11">
    <source>
        <dbReference type="EMBL" id="MCV2883158.1"/>
    </source>
</evidence>
<comment type="subcellular location">
    <subcellularLocation>
        <location evidence="1">Cell inner membrane</location>
        <topology evidence="1">Multi-pass membrane protein</topology>
    </subcellularLocation>
    <subcellularLocation>
        <location evidence="9">Cell membrane</location>
        <topology evidence="9">Multi-pass membrane protein</topology>
    </subcellularLocation>
</comment>
<accession>A0ABT3A3A2</accession>
<evidence type="ECO:0000256" key="2">
    <source>
        <dbReference type="ARBA" id="ARBA00022448"/>
    </source>
</evidence>
<dbReference type="InterPro" id="IPR000515">
    <property type="entry name" value="MetI-like"/>
</dbReference>
<dbReference type="PANTHER" id="PTHR43386:SF5">
    <property type="entry name" value="PUTRESCINE EXPORT SYSTEM PERMEASE PROTEIN SAPC"/>
    <property type="match status" value="1"/>
</dbReference>
<evidence type="ECO:0000256" key="9">
    <source>
        <dbReference type="RuleBase" id="RU363032"/>
    </source>
</evidence>
<feature type="transmembrane region" description="Helical" evidence="9">
    <location>
        <begin position="97"/>
        <end position="122"/>
    </location>
</feature>